<dbReference type="InterPro" id="IPR051761">
    <property type="entry name" value="MLP-like_ligand-binding"/>
</dbReference>
<evidence type="ECO:0000313" key="2">
    <source>
        <dbReference type="EMBL" id="KAJ0226370.1"/>
    </source>
</evidence>
<dbReference type="Gramene" id="rna-gnl|WGS:NBSK|LSAT_1X120281_mrna">
    <property type="protein sequence ID" value="cds-PLY95573.1"/>
    <property type="gene ID" value="gene-LSAT_1X120281"/>
</dbReference>
<dbReference type="InterPro" id="IPR000916">
    <property type="entry name" value="Bet_v_I/MLP"/>
</dbReference>
<dbReference type="SUPFAM" id="SSF55961">
    <property type="entry name" value="Bet v1-like"/>
    <property type="match status" value="1"/>
</dbReference>
<gene>
    <name evidence="2" type="ORF">LSAT_V11C100046480</name>
</gene>
<dbReference type="SMART" id="SM01037">
    <property type="entry name" value="Bet_v_1"/>
    <property type="match status" value="1"/>
</dbReference>
<protein>
    <recommendedName>
        <fullName evidence="1">Bet v I/Major latex protein domain-containing protein</fullName>
    </recommendedName>
</protein>
<dbReference type="Proteomes" id="UP000235145">
    <property type="component" value="Unassembled WGS sequence"/>
</dbReference>
<dbReference type="PANTHER" id="PTHR31907">
    <property type="entry name" value="MLP-LIKE PROTEIN 423"/>
    <property type="match status" value="1"/>
</dbReference>
<name>A0A9R1WJI3_LACSA</name>
<dbReference type="AlphaFoldDB" id="A0A9R1WJI3"/>
<dbReference type="Gene3D" id="3.30.530.20">
    <property type="match status" value="1"/>
</dbReference>
<evidence type="ECO:0000259" key="1">
    <source>
        <dbReference type="SMART" id="SM01037"/>
    </source>
</evidence>
<evidence type="ECO:0000313" key="3">
    <source>
        <dbReference type="Proteomes" id="UP000235145"/>
    </source>
</evidence>
<dbReference type="OrthoDB" id="1858121at2759"/>
<comment type="caution">
    <text evidence="2">The sequence shown here is derived from an EMBL/GenBank/DDBJ whole genome shotgun (WGS) entry which is preliminary data.</text>
</comment>
<dbReference type="GO" id="GO:0006952">
    <property type="term" value="P:defense response"/>
    <property type="evidence" value="ECO:0007669"/>
    <property type="project" value="InterPro"/>
</dbReference>
<keyword evidence="3" id="KW-1185">Reference proteome</keyword>
<accession>A0A9R1WJI3</accession>
<reference evidence="2 3" key="1">
    <citation type="journal article" date="2017" name="Nat. Commun.">
        <title>Genome assembly with in vitro proximity ligation data and whole-genome triplication in lettuce.</title>
        <authorList>
            <person name="Reyes-Chin-Wo S."/>
            <person name="Wang Z."/>
            <person name="Yang X."/>
            <person name="Kozik A."/>
            <person name="Arikit S."/>
            <person name="Song C."/>
            <person name="Xia L."/>
            <person name="Froenicke L."/>
            <person name="Lavelle D.O."/>
            <person name="Truco M.J."/>
            <person name="Xia R."/>
            <person name="Zhu S."/>
            <person name="Xu C."/>
            <person name="Xu H."/>
            <person name="Xu X."/>
            <person name="Cox K."/>
            <person name="Korf I."/>
            <person name="Meyers B.C."/>
            <person name="Michelmore R.W."/>
        </authorList>
    </citation>
    <scope>NUCLEOTIDE SEQUENCE [LARGE SCALE GENOMIC DNA]</scope>
    <source>
        <strain evidence="3">cv. Salinas</strain>
        <tissue evidence="2">Seedlings</tissue>
    </source>
</reference>
<dbReference type="Pfam" id="PF00407">
    <property type="entry name" value="Bet_v_1"/>
    <property type="match status" value="1"/>
</dbReference>
<organism evidence="2 3">
    <name type="scientific">Lactuca sativa</name>
    <name type="common">Garden lettuce</name>
    <dbReference type="NCBI Taxonomy" id="4236"/>
    <lineage>
        <taxon>Eukaryota</taxon>
        <taxon>Viridiplantae</taxon>
        <taxon>Streptophyta</taxon>
        <taxon>Embryophyta</taxon>
        <taxon>Tracheophyta</taxon>
        <taxon>Spermatophyta</taxon>
        <taxon>Magnoliopsida</taxon>
        <taxon>eudicotyledons</taxon>
        <taxon>Gunneridae</taxon>
        <taxon>Pentapetalae</taxon>
        <taxon>asterids</taxon>
        <taxon>campanulids</taxon>
        <taxon>Asterales</taxon>
        <taxon>Asteraceae</taxon>
        <taxon>Cichorioideae</taxon>
        <taxon>Cichorieae</taxon>
        <taxon>Lactucinae</taxon>
        <taxon>Lactuca</taxon>
    </lineage>
</organism>
<proteinExistence type="predicted"/>
<dbReference type="InterPro" id="IPR023393">
    <property type="entry name" value="START-like_dom_sf"/>
</dbReference>
<sequence length="153" mass="17503">MALCGKLVKKTSIKSDGDVFYELFRYKPNHISYMSPMNIKSVDLNGGEWGYVGSTMTWNYIIDGKTCVANEVIEAIDEEKKSVSFKVVDGALMELYKTFLLTVQVDTKEEKNFVTWTLTYEKINGNIKDPNTLMEFCLNVTKDIETNLHMQCN</sequence>
<feature type="domain" description="Bet v I/Major latex protein" evidence="1">
    <location>
        <begin position="2"/>
        <end position="151"/>
    </location>
</feature>
<dbReference type="EMBL" id="NBSK02000001">
    <property type="protein sequence ID" value="KAJ0226370.1"/>
    <property type="molecule type" value="Genomic_DNA"/>
</dbReference>